<dbReference type="PANTHER" id="PTHR11986:SF79">
    <property type="entry name" value="ACETYLORNITHINE AMINOTRANSFERASE, MITOCHONDRIAL"/>
    <property type="match status" value="1"/>
</dbReference>
<evidence type="ECO:0000313" key="7">
    <source>
        <dbReference type="Proteomes" id="UP000242310"/>
    </source>
</evidence>
<dbReference type="RefSeq" id="WP_106587585.1">
    <property type="nucleotide sequence ID" value="NZ_PYAV01000002.1"/>
</dbReference>
<dbReference type="CDD" id="cd00610">
    <property type="entry name" value="OAT_like"/>
    <property type="match status" value="1"/>
</dbReference>
<name>A0A2P8HXF1_9BACI</name>
<sequence>MSDEWLNLDETYIMPTYNRLPLAIERAEQNYLYDTHGKAYLDLFTGLAVNVLGHGHPRVKQALEAQGNTYLHISNYFVAPPAVQLAKRLIEATMPGKVFFANSGAEATEAAVKLVHKWRNAQDEEKNGIVVLSNSFHGRTLGTIRLTRQPGIYQDFPAVDMPVYETPAEDTASLARILEDEQPAAVLMEPVLGSGGIVPLSQTFMEQASALCKSHNVLFIMDEIQTGMGRTGELFAYQHTNVTPDIVLFAKGVGGGLPLGGLIAGNQVKDKFQPGDHGTTFGPSPLSAALGNAVLDALFEDGVLSSSRERAEKLQNGLQSLTKAYPSVVDGVRGLGMMLGMKLKLAPEKVKELRARILDRGILIDVTQQTILRFLPPLTLENAEIEHLLTVLEEELAALAGGLSDE</sequence>
<dbReference type="SUPFAM" id="SSF53383">
    <property type="entry name" value="PLP-dependent transferases"/>
    <property type="match status" value="1"/>
</dbReference>
<dbReference type="OrthoDB" id="9807885at2"/>
<dbReference type="Pfam" id="PF00202">
    <property type="entry name" value="Aminotran_3"/>
    <property type="match status" value="1"/>
</dbReference>
<dbReference type="InterPro" id="IPR015421">
    <property type="entry name" value="PyrdxlP-dep_Trfase_major"/>
</dbReference>
<evidence type="ECO:0000256" key="5">
    <source>
        <dbReference type="RuleBase" id="RU003560"/>
    </source>
</evidence>
<dbReference type="Gene3D" id="3.90.1150.10">
    <property type="entry name" value="Aspartate Aminotransferase, domain 1"/>
    <property type="match status" value="1"/>
</dbReference>
<proteinExistence type="inferred from homology"/>
<dbReference type="InterPro" id="IPR015422">
    <property type="entry name" value="PyrdxlP-dep_Trfase_small"/>
</dbReference>
<keyword evidence="2 6" id="KW-0032">Aminotransferase</keyword>
<organism evidence="6 7">
    <name type="scientific">Salsuginibacillus halophilus</name>
    <dbReference type="NCBI Taxonomy" id="517424"/>
    <lineage>
        <taxon>Bacteria</taxon>
        <taxon>Bacillati</taxon>
        <taxon>Bacillota</taxon>
        <taxon>Bacilli</taxon>
        <taxon>Bacillales</taxon>
        <taxon>Bacillaceae</taxon>
        <taxon>Salsuginibacillus</taxon>
    </lineage>
</organism>
<keyword evidence="7" id="KW-1185">Reference proteome</keyword>
<dbReference type="InterPro" id="IPR015424">
    <property type="entry name" value="PyrdxlP-dep_Trfase"/>
</dbReference>
<reference evidence="6 7" key="1">
    <citation type="submission" date="2018-03" db="EMBL/GenBank/DDBJ databases">
        <title>Genomic Encyclopedia of Type Strains, Phase III (KMG-III): the genomes of soil and plant-associated and newly described type strains.</title>
        <authorList>
            <person name="Whitman W."/>
        </authorList>
    </citation>
    <scope>NUCLEOTIDE SEQUENCE [LARGE SCALE GENOMIC DNA]</scope>
    <source>
        <strain evidence="6 7">CGMCC 1.07653</strain>
    </source>
</reference>
<dbReference type="PANTHER" id="PTHR11986">
    <property type="entry name" value="AMINOTRANSFERASE CLASS III"/>
    <property type="match status" value="1"/>
</dbReference>
<comment type="caution">
    <text evidence="6">The sequence shown here is derived from an EMBL/GenBank/DDBJ whole genome shotgun (WGS) entry which is preliminary data.</text>
</comment>
<dbReference type="InterPro" id="IPR005814">
    <property type="entry name" value="Aminotrans_3"/>
</dbReference>
<evidence type="ECO:0000256" key="2">
    <source>
        <dbReference type="ARBA" id="ARBA00022576"/>
    </source>
</evidence>
<evidence type="ECO:0000313" key="6">
    <source>
        <dbReference type="EMBL" id="PSL50864.1"/>
    </source>
</evidence>
<dbReference type="InterPro" id="IPR050103">
    <property type="entry name" value="Class-III_PLP-dep_AT"/>
</dbReference>
<dbReference type="PIRSF" id="PIRSF000521">
    <property type="entry name" value="Transaminase_4ab_Lys_Orn"/>
    <property type="match status" value="1"/>
</dbReference>
<dbReference type="Proteomes" id="UP000242310">
    <property type="component" value="Unassembled WGS sequence"/>
</dbReference>
<dbReference type="PROSITE" id="PS00600">
    <property type="entry name" value="AA_TRANSFER_CLASS_3"/>
    <property type="match status" value="1"/>
</dbReference>
<dbReference type="InterPro" id="IPR049704">
    <property type="entry name" value="Aminotrans_3_PPA_site"/>
</dbReference>
<keyword evidence="3 6" id="KW-0808">Transferase</keyword>
<comment type="cofactor">
    <cofactor evidence="1">
        <name>pyridoxal 5'-phosphate</name>
        <dbReference type="ChEBI" id="CHEBI:597326"/>
    </cofactor>
</comment>
<evidence type="ECO:0000256" key="3">
    <source>
        <dbReference type="ARBA" id="ARBA00022679"/>
    </source>
</evidence>
<dbReference type="EMBL" id="PYAV01000002">
    <property type="protein sequence ID" value="PSL50864.1"/>
    <property type="molecule type" value="Genomic_DNA"/>
</dbReference>
<dbReference type="GO" id="GO:0042802">
    <property type="term" value="F:identical protein binding"/>
    <property type="evidence" value="ECO:0007669"/>
    <property type="project" value="TreeGrafter"/>
</dbReference>
<evidence type="ECO:0000256" key="4">
    <source>
        <dbReference type="ARBA" id="ARBA00022898"/>
    </source>
</evidence>
<evidence type="ECO:0000256" key="1">
    <source>
        <dbReference type="ARBA" id="ARBA00001933"/>
    </source>
</evidence>
<comment type="similarity">
    <text evidence="5">Belongs to the class-III pyridoxal-phosphate-dependent aminotransferase family.</text>
</comment>
<gene>
    <name evidence="6" type="ORF">B0H94_102140</name>
</gene>
<dbReference type="AlphaFoldDB" id="A0A2P8HXF1"/>
<accession>A0A2P8HXF1</accession>
<dbReference type="Gene3D" id="3.40.640.10">
    <property type="entry name" value="Type I PLP-dependent aspartate aminotransferase-like (Major domain)"/>
    <property type="match status" value="1"/>
</dbReference>
<keyword evidence="4 5" id="KW-0663">Pyridoxal phosphate</keyword>
<dbReference type="GO" id="GO:0008483">
    <property type="term" value="F:transaminase activity"/>
    <property type="evidence" value="ECO:0007669"/>
    <property type="project" value="UniProtKB-KW"/>
</dbReference>
<dbReference type="NCBIfam" id="NF002325">
    <property type="entry name" value="PRK01278.1"/>
    <property type="match status" value="1"/>
</dbReference>
<protein>
    <submittedName>
        <fullName evidence="6">Acetylornithine aminotransferase</fullName>
    </submittedName>
</protein>
<dbReference type="FunFam" id="3.40.640.10:FF:000004">
    <property type="entry name" value="Acetylornithine aminotransferase"/>
    <property type="match status" value="1"/>
</dbReference>
<dbReference type="GO" id="GO:0030170">
    <property type="term" value="F:pyridoxal phosphate binding"/>
    <property type="evidence" value="ECO:0007669"/>
    <property type="project" value="InterPro"/>
</dbReference>